<reference evidence="3" key="1">
    <citation type="submission" date="2009-12" db="EMBL/GenBank/DDBJ databases">
        <title>Complete sequence of Treponema primitia strain ZAS-2.</title>
        <authorList>
            <person name="Tetu S.G."/>
            <person name="Matson E."/>
            <person name="Ren Q."/>
            <person name="Seshadri R."/>
            <person name="Elbourne L."/>
            <person name="Hassan K.A."/>
            <person name="Durkin A."/>
            <person name="Radune D."/>
            <person name="Mohamoud Y."/>
            <person name="Shay R."/>
            <person name="Jin S."/>
            <person name="Zhang X."/>
            <person name="Lucey K."/>
            <person name="Ballor N.R."/>
            <person name="Ottesen E."/>
            <person name="Rosenthal R."/>
            <person name="Allen A."/>
            <person name="Leadbetter J.R."/>
            <person name="Paulsen I.T."/>
        </authorList>
    </citation>
    <scope>NUCLEOTIDE SEQUENCE [LARGE SCALE GENOMIC DNA]</scope>
    <source>
        <strain evidence="3">ATCC BAA-887 / DSM 12427 / ZAS-2</strain>
    </source>
</reference>
<feature type="chain" id="PRO_5003329937" description="Outer membrane protein beta-barrel domain-containing protein" evidence="1">
    <location>
        <begin position="23"/>
        <end position="393"/>
    </location>
</feature>
<dbReference type="AlphaFoldDB" id="F5YJK7"/>
<dbReference type="KEGG" id="tpi:TREPR_3408"/>
<dbReference type="EMBL" id="CP001843">
    <property type="protein sequence ID" value="AEF83907.1"/>
    <property type="molecule type" value="Genomic_DNA"/>
</dbReference>
<name>F5YJK7_TREPZ</name>
<dbReference type="Proteomes" id="UP000009223">
    <property type="component" value="Chromosome"/>
</dbReference>
<gene>
    <name evidence="2" type="ordered locus">TREPR_3408</name>
</gene>
<dbReference type="HOGENOM" id="CLU_703863_0_0_12"/>
<evidence type="ECO:0000256" key="1">
    <source>
        <dbReference type="SAM" id="SignalP"/>
    </source>
</evidence>
<accession>F5YJK7</accession>
<organism evidence="2 3">
    <name type="scientific">Treponema primitia (strain ATCC BAA-887 / DSM 12427 / ZAS-2)</name>
    <dbReference type="NCBI Taxonomy" id="545694"/>
    <lineage>
        <taxon>Bacteria</taxon>
        <taxon>Pseudomonadati</taxon>
        <taxon>Spirochaetota</taxon>
        <taxon>Spirochaetia</taxon>
        <taxon>Spirochaetales</taxon>
        <taxon>Treponemataceae</taxon>
        <taxon>Treponema</taxon>
    </lineage>
</organism>
<dbReference type="RefSeq" id="WP_015706875.1">
    <property type="nucleotide sequence ID" value="NC_015578.1"/>
</dbReference>
<feature type="signal peptide" evidence="1">
    <location>
        <begin position="1"/>
        <end position="22"/>
    </location>
</feature>
<dbReference type="OrthoDB" id="355482at2"/>
<protein>
    <recommendedName>
        <fullName evidence="4">Outer membrane protein beta-barrel domain-containing protein</fullName>
    </recommendedName>
</protein>
<dbReference type="eggNOG" id="ENOG502ZQUE">
    <property type="taxonomic scope" value="Bacteria"/>
</dbReference>
<evidence type="ECO:0000313" key="2">
    <source>
        <dbReference type="EMBL" id="AEF83907.1"/>
    </source>
</evidence>
<sequence>MGNKLIFAALLLLTLLPRFIAAQEKGEDETYSYVVLENGGAKIIQHLFWAAEPYVRQYEIIIGLKNVDESYTEILREFTKETFIDVSLGPGNYRYTIQVYDLLNRPQGIGEWEYFEIMLALKPGIQSFSPEAFYLDEDTSWNIVITGLNLVDGAEVLLRQTDRPRDIVPQTTVIDSAGRTVRISFAMSSLVTGNFTIFIKNPGGLETETGTFRVAFRKPVDFNVSAGYGAVIPLYGSFFSFFDQGAFPLGAHTKLSLVPFKRVWGYLGVELDPFWNYMDTKNPSEGYDVVSHLTGLNVNLLYQKWLSNRTMAFNLRLGAGVVSILDFHFAYSSGNSESFTGLYFSAGAGASFQWLIRKPFFVEAGVSFNHVFAANDQIQPGFIRPLIGAGWQF</sequence>
<proteinExistence type="predicted"/>
<keyword evidence="1" id="KW-0732">Signal</keyword>
<keyword evidence="3" id="KW-1185">Reference proteome</keyword>
<evidence type="ECO:0000313" key="3">
    <source>
        <dbReference type="Proteomes" id="UP000009223"/>
    </source>
</evidence>
<reference evidence="2 3" key="2">
    <citation type="journal article" date="2011" name="ISME J.">
        <title>RNA-seq reveals cooperative metabolic interactions between two termite-gut spirochete species in co-culture.</title>
        <authorList>
            <person name="Rosenthal A.Z."/>
            <person name="Matson E.G."/>
            <person name="Eldar A."/>
            <person name="Leadbetter J.R."/>
        </authorList>
    </citation>
    <scope>NUCLEOTIDE SEQUENCE [LARGE SCALE GENOMIC DNA]</scope>
    <source>
        <strain evidence="3">ATCC BAA-887 / DSM 12427 / ZAS-2</strain>
    </source>
</reference>
<dbReference type="STRING" id="545694.TREPR_3408"/>
<evidence type="ECO:0008006" key="4">
    <source>
        <dbReference type="Google" id="ProtNLM"/>
    </source>
</evidence>